<proteinExistence type="predicted"/>
<accession>A0AAV8WCI5</accession>
<reference evidence="1 2" key="1">
    <citation type="journal article" date="2023" name="Insect Mol. Biol.">
        <title>Genome sequencing provides insights into the evolution of gene families encoding plant cell wall-degrading enzymes in longhorned beetles.</title>
        <authorList>
            <person name="Shin N.R."/>
            <person name="Okamura Y."/>
            <person name="Kirsch R."/>
            <person name="Pauchet Y."/>
        </authorList>
    </citation>
    <scope>NUCLEOTIDE SEQUENCE [LARGE SCALE GENOMIC DNA]</scope>
    <source>
        <strain evidence="1">EAD_L_NR</strain>
    </source>
</reference>
<sequence length="164" mass="19031">MPNVKGPSQAKRQVMAETVNSIILYAALIWHGAMRLGSHKSRMEKVQRMTALRTISAYRTVSLTRKNGPKNRRAGSWSIVAAQVIAGAVPIHDWWKRTLRREERSTTEDLWQDEWRRSTQGAWTRTLIPDIRPWIRRKHGEFLTGHGCFRTYLHRIGKIGDTRC</sequence>
<gene>
    <name evidence="1" type="ORF">NQ315_006686</name>
</gene>
<evidence type="ECO:0000313" key="1">
    <source>
        <dbReference type="EMBL" id="KAJ8923910.1"/>
    </source>
</evidence>
<organism evidence="1 2">
    <name type="scientific">Exocentrus adspersus</name>
    <dbReference type="NCBI Taxonomy" id="1586481"/>
    <lineage>
        <taxon>Eukaryota</taxon>
        <taxon>Metazoa</taxon>
        <taxon>Ecdysozoa</taxon>
        <taxon>Arthropoda</taxon>
        <taxon>Hexapoda</taxon>
        <taxon>Insecta</taxon>
        <taxon>Pterygota</taxon>
        <taxon>Neoptera</taxon>
        <taxon>Endopterygota</taxon>
        <taxon>Coleoptera</taxon>
        <taxon>Polyphaga</taxon>
        <taxon>Cucujiformia</taxon>
        <taxon>Chrysomeloidea</taxon>
        <taxon>Cerambycidae</taxon>
        <taxon>Lamiinae</taxon>
        <taxon>Acanthocinini</taxon>
        <taxon>Exocentrus</taxon>
    </lineage>
</organism>
<dbReference type="AlphaFoldDB" id="A0AAV8WCI5"/>
<dbReference type="Proteomes" id="UP001159042">
    <property type="component" value="Unassembled WGS sequence"/>
</dbReference>
<dbReference type="EMBL" id="JANEYG010000003">
    <property type="protein sequence ID" value="KAJ8923910.1"/>
    <property type="molecule type" value="Genomic_DNA"/>
</dbReference>
<comment type="caution">
    <text evidence="1">The sequence shown here is derived from an EMBL/GenBank/DDBJ whole genome shotgun (WGS) entry which is preliminary data.</text>
</comment>
<evidence type="ECO:0000313" key="2">
    <source>
        <dbReference type="Proteomes" id="UP001159042"/>
    </source>
</evidence>
<protein>
    <submittedName>
        <fullName evidence="1">Uncharacterized protein</fullName>
    </submittedName>
</protein>
<keyword evidence="2" id="KW-1185">Reference proteome</keyword>
<name>A0AAV8WCI5_9CUCU</name>